<feature type="compositionally biased region" description="Basic and acidic residues" evidence="1">
    <location>
        <begin position="59"/>
        <end position="76"/>
    </location>
</feature>
<protein>
    <submittedName>
        <fullName evidence="2">Uncharacterized protein</fullName>
    </submittedName>
</protein>
<proteinExistence type="predicted"/>
<accession>A0AAN7KCV7</accession>
<evidence type="ECO:0000256" key="1">
    <source>
        <dbReference type="SAM" id="MobiDB-lite"/>
    </source>
</evidence>
<gene>
    <name evidence="2" type="ORF">SAY86_008442</name>
</gene>
<sequence length="76" mass="8261">MATAQVKLVAAAEAPIWTETMRQKALREERTKVDGGNVVEAKKEKLESGAVSTGGHLGRQAEKNLPEMKDEKNTVV</sequence>
<dbReference type="AlphaFoldDB" id="A0AAN7KCV7"/>
<evidence type="ECO:0000313" key="3">
    <source>
        <dbReference type="Proteomes" id="UP001346149"/>
    </source>
</evidence>
<dbReference type="EMBL" id="JAXQNO010000024">
    <property type="protein sequence ID" value="KAK4762674.1"/>
    <property type="molecule type" value="Genomic_DNA"/>
</dbReference>
<comment type="caution">
    <text evidence="2">The sequence shown here is derived from an EMBL/GenBank/DDBJ whole genome shotgun (WGS) entry which is preliminary data.</text>
</comment>
<evidence type="ECO:0000313" key="2">
    <source>
        <dbReference type="EMBL" id="KAK4762674.1"/>
    </source>
</evidence>
<reference evidence="2 3" key="1">
    <citation type="journal article" date="2023" name="Hortic Res">
        <title>Pangenome of water caltrop reveals structural variations and asymmetric subgenome divergence after allopolyploidization.</title>
        <authorList>
            <person name="Zhang X."/>
            <person name="Chen Y."/>
            <person name="Wang L."/>
            <person name="Yuan Y."/>
            <person name="Fang M."/>
            <person name="Shi L."/>
            <person name="Lu R."/>
            <person name="Comes H.P."/>
            <person name="Ma Y."/>
            <person name="Chen Y."/>
            <person name="Huang G."/>
            <person name="Zhou Y."/>
            <person name="Zheng Z."/>
            <person name="Qiu Y."/>
        </authorList>
    </citation>
    <scope>NUCLEOTIDE SEQUENCE [LARGE SCALE GENOMIC DNA]</scope>
    <source>
        <strain evidence="2">F231</strain>
    </source>
</reference>
<keyword evidence="3" id="KW-1185">Reference proteome</keyword>
<name>A0AAN7KCV7_TRANT</name>
<dbReference type="Proteomes" id="UP001346149">
    <property type="component" value="Unassembled WGS sequence"/>
</dbReference>
<organism evidence="2 3">
    <name type="scientific">Trapa natans</name>
    <name type="common">Water chestnut</name>
    <dbReference type="NCBI Taxonomy" id="22666"/>
    <lineage>
        <taxon>Eukaryota</taxon>
        <taxon>Viridiplantae</taxon>
        <taxon>Streptophyta</taxon>
        <taxon>Embryophyta</taxon>
        <taxon>Tracheophyta</taxon>
        <taxon>Spermatophyta</taxon>
        <taxon>Magnoliopsida</taxon>
        <taxon>eudicotyledons</taxon>
        <taxon>Gunneridae</taxon>
        <taxon>Pentapetalae</taxon>
        <taxon>rosids</taxon>
        <taxon>malvids</taxon>
        <taxon>Myrtales</taxon>
        <taxon>Lythraceae</taxon>
        <taxon>Trapa</taxon>
    </lineage>
</organism>
<feature type="region of interest" description="Disordered" evidence="1">
    <location>
        <begin position="36"/>
        <end position="76"/>
    </location>
</feature>